<dbReference type="AlphaFoldDB" id="A0A0F7ZH82"/>
<sequence length="292" mass="32335">MGSIPAPGWRQLAVGVIGGGIGGMSAAVALRRAGHKVTIYEGSDFPDEAGASISCAANGTRWLHEWEVVVEKGDGVVLRKLISRDWTTGKVLTEYGLDDYEERWGYVYYMFQRQCMHSMMKDSALGEGKGQPAMLLCKSLDARTGWIKFENGEVAKHDLIVGADGIGSAVRGIIDIRPRKLPAESSCLHANVLTEDAIAAGLVDFSKGSALQFWGGQGELWDKIVLSPCRGGKLLSYYCFFPREKADYMNHTWRGDERSVDELLAPYPRLDEQVRGHLALGKEIRPWRLWTQ</sequence>
<dbReference type="InterPro" id="IPR006076">
    <property type="entry name" value="FAD-dep_OxRdtase"/>
</dbReference>
<feature type="domain" description="FAD dependent oxidoreductase" evidence="4">
    <location>
        <begin position="14"/>
        <end position="136"/>
    </location>
</feature>
<accession>A0A0F7ZH82</accession>
<dbReference type="Pfam" id="PF01266">
    <property type="entry name" value="DAO"/>
    <property type="match status" value="1"/>
</dbReference>
<keyword evidence="3" id="KW-0503">Monooxygenase</keyword>
<proteinExistence type="inferred from homology"/>
<keyword evidence="6" id="KW-1185">Reference proteome</keyword>
<dbReference type="Gene3D" id="3.50.50.60">
    <property type="entry name" value="FAD/NAD(P)-binding domain"/>
    <property type="match status" value="1"/>
</dbReference>
<dbReference type="OrthoDB" id="1047367at2759"/>
<evidence type="ECO:0000259" key="4">
    <source>
        <dbReference type="Pfam" id="PF01266"/>
    </source>
</evidence>
<protein>
    <recommendedName>
        <fullName evidence="4">FAD dependent oxidoreductase domain-containing protein</fullName>
    </recommendedName>
</protein>
<dbReference type="PRINTS" id="PR00420">
    <property type="entry name" value="RNGMNOXGNASE"/>
</dbReference>
<dbReference type="PANTHER" id="PTHR13789">
    <property type="entry name" value="MONOOXYGENASE"/>
    <property type="match status" value="1"/>
</dbReference>
<dbReference type="InterPro" id="IPR050493">
    <property type="entry name" value="FAD-dep_Monooxygenase_BioMet"/>
</dbReference>
<name>A0A0F7ZH82_9HYPO</name>
<evidence type="ECO:0000313" key="5">
    <source>
        <dbReference type="EMBL" id="KJZ72186.1"/>
    </source>
</evidence>
<organism evidence="5 6">
    <name type="scientific">Hirsutella minnesotensis 3608</name>
    <dbReference type="NCBI Taxonomy" id="1043627"/>
    <lineage>
        <taxon>Eukaryota</taxon>
        <taxon>Fungi</taxon>
        <taxon>Dikarya</taxon>
        <taxon>Ascomycota</taxon>
        <taxon>Pezizomycotina</taxon>
        <taxon>Sordariomycetes</taxon>
        <taxon>Hypocreomycetidae</taxon>
        <taxon>Hypocreales</taxon>
        <taxon>Ophiocordycipitaceae</taxon>
        <taxon>Hirsutella</taxon>
    </lineage>
</organism>
<keyword evidence="2" id="KW-0560">Oxidoreductase</keyword>
<reference evidence="5 6" key="1">
    <citation type="journal article" date="2014" name="Genome Biol. Evol.">
        <title>Comparative genomics and transcriptomics analyses reveal divergent lifestyle features of nematode endoparasitic fungus Hirsutella minnesotensis.</title>
        <authorList>
            <person name="Lai Y."/>
            <person name="Liu K."/>
            <person name="Zhang X."/>
            <person name="Zhang X."/>
            <person name="Li K."/>
            <person name="Wang N."/>
            <person name="Shu C."/>
            <person name="Wu Y."/>
            <person name="Wang C."/>
            <person name="Bushley K.E."/>
            <person name="Xiang M."/>
            <person name="Liu X."/>
        </authorList>
    </citation>
    <scope>NUCLEOTIDE SEQUENCE [LARGE SCALE GENOMIC DNA]</scope>
    <source>
        <strain evidence="5 6">3608</strain>
    </source>
</reference>
<gene>
    <name evidence="5" type="ORF">HIM_08451</name>
</gene>
<evidence type="ECO:0000313" key="6">
    <source>
        <dbReference type="Proteomes" id="UP000054481"/>
    </source>
</evidence>
<dbReference type="PANTHER" id="PTHR13789:SF172">
    <property type="entry name" value="HYDROXYLASE, PUTATIVE (AFU_ORTHOLOGUE AFUA_1G12410)-RELATED"/>
    <property type="match status" value="1"/>
</dbReference>
<evidence type="ECO:0000256" key="3">
    <source>
        <dbReference type="ARBA" id="ARBA00023033"/>
    </source>
</evidence>
<evidence type="ECO:0000256" key="1">
    <source>
        <dbReference type="ARBA" id="ARBA00007992"/>
    </source>
</evidence>
<dbReference type="EMBL" id="KQ030551">
    <property type="protein sequence ID" value="KJZ72186.1"/>
    <property type="molecule type" value="Genomic_DNA"/>
</dbReference>
<dbReference type="GO" id="GO:0004497">
    <property type="term" value="F:monooxygenase activity"/>
    <property type="evidence" value="ECO:0007669"/>
    <property type="project" value="UniProtKB-KW"/>
</dbReference>
<comment type="similarity">
    <text evidence="1">Belongs to the paxM FAD-dependent monooxygenase family.</text>
</comment>
<dbReference type="SUPFAM" id="SSF51905">
    <property type="entry name" value="FAD/NAD(P)-binding domain"/>
    <property type="match status" value="1"/>
</dbReference>
<evidence type="ECO:0000256" key="2">
    <source>
        <dbReference type="ARBA" id="ARBA00023002"/>
    </source>
</evidence>
<dbReference type="Proteomes" id="UP000054481">
    <property type="component" value="Unassembled WGS sequence"/>
</dbReference>
<dbReference type="InterPro" id="IPR036188">
    <property type="entry name" value="FAD/NAD-bd_sf"/>
</dbReference>